<reference evidence="2 3" key="1">
    <citation type="submission" date="2020-04" db="EMBL/GenBank/DDBJ databases">
        <title>Perkinsus olseni comparative genomics.</title>
        <authorList>
            <person name="Bogema D.R."/>
        </authorList>
    </citation>
    <scope>NUCLEOTIDE SEQUENCE [LARGE SCALE GENOMIC DNA]</scope>
    <source>
        <strain evidence="2">ATCC PRA-179</strain>
    </source>
</reference>
<proteinExistence type="predicted"/>
<sequence length="287" mass="33225">MPRLSIVIIFLLHRPLFYKGYAAVGSSNEDKSLYQLGETIVTIKKDGNLTEVPLLTDFTRLNSIPAGDGHSTPRYRAIVDGEVIHQFLRSTSTTQLNMRGASFDGDREADAVERFSLKKRLKQHLLETLSDQLDKEYEMLKKTRHVEAFFEVELTSPSFDERFKLSFLKAEFRGGNFTDFSFDNRKLEKMHSKAEYVPFPTRPLPLRPQAYLKLACYKQFKLFARYTAKRQKNYRRKTGRLYAELVVRQLTDGSFVYSEAPAFADLLFGDELSSHESSYDERLRQGE</sequence>
<keyword evidence="1" id="KW-0732">Signal</keyword>
<protein>
    <submittedName>
        <fullName evidence="2">Uncharacterized protein</fullName>
    </submittedName>
</protein>
<evidence type="ECO:0000256" key="1">
    <source>
        <dbReference type="SAM" id="SignalP"/>
    </source>
</evidence>
<evidence type="ECO:0000313" key="2">
    <source>
        <dbReference type="EMBL" id="KAF4656112.1"/>
    </source>
</evidence>
<dbReference type="AlphaFoldDB" id="A0A7J6LAB1"/>
<dbReference type="Proteomes" id="UP000570595">
    <property type="component" value="Unassembled WGS sequence"/>
</dbReference>
<dbReference type="EMBL" id="JABAHT010000427">
    <property type="protein sequence ID" value="KAF4656112.1"/>
    <property type="molecule type" value="Genomic_DNA"/>
</dbReference>
<name>A0A7J6LAB1_PEROL</name>
<organism evidence="2 3">
    <name type="scientific">Perkinsus olseni</name>
    <name type="common">Perkinsus atlanticus</name>
    <dbReference type="NCBI Taxonomy" id="32597"/>
    <lineage>
        <taxon>Eukaryota</taxon>
        <taxon>Sar</taxon>
        <taxon>Alveolata</taxon>
        <taxon>Perkinsozoa</taxon>
        <taxon>Perkinsea</taxon>
        <taxon>Perkinsida</taxon>
        <taxon>Perkinsidae</taxon>
        <taxon>Perkinsus</taxon>
    </lineage>
</organism>
<accession>A0A7J6LAB1</accession>
<comment type="caution">
    <text evidence="2">The sequence shown here is derived from an EMBL/GenBank/DDBJ whole genome shotgun (WGS) entry which is preliminary data.</text>
</comment>
<gene>
    <name evidence="2" type="ORF">FOZ61_007173</name>
</gene>
<feature type="chain" id="PRO_5029871238" evidence="1">
    <location>
        <begin position="23"/>
        <end position="287"/>
    </location>
</feature>
<evidence type="ECO:0000313" key="3">
    <source>
        <dbReference type="Proteomes" id="UP000570595"/>
    </source>
</evidence>
<feature type="signal peptide" evidence="1">
    <location>
        <begin position="1"/>
        <end position="22"/>
    </location>
</feature>